<sequence>MRTTSSTLLSATVLAAGIASLPGLYAQVTVVEFGGDDLASQQNSDGDISTSIGVTPIGTANGGSETTFSYEKVDVFSTNGVVSTLTATGTLIASSSGFKFSAAVPLAEGVTGQEVVSWGCEFIDQDTGRCSIAVIEEAEGLTTTVEVSTTTGTPVLVTLPAIASADASGGGAASFTGKNVIGIIGTIVTGILLGSLQVF</sequence>
<keyword evidence="4" id="KW-1185">Reference proteome</keyword>
<dbReference type="EMBL" id="ML179270">
    <property type="protein sequence ID" value="THU92712.1"/>
    <property type="molecule type" value="Genomic_DNA"/>
</dbReference>
<feature type="chain" id="PRO_5040598046" evidence="1">
    <location>
        <begin position="27"/>
        <end position="199"/>
    </location>
</feature>
<gene>
    <name evidence="2" type="ORF">K435DRAFT_800270</name>
    <name evidence="3" type="ORF">K435DRAFT_905577</name>
</gene>
<evidence type="ECO:0000313" key="2">
    <source>
        <dbReference type="EMBL" id="THU92710.1"/>
    </source>
</evidence>
<accession>A0A4S8LTR2</accession>
<evidence type="ECO:0000313" key="3">
    <source>
        <dbReference type="EMBL" id="THU92712.1"/>
    </source>
</evidence>
<dbReference type="EMBL" id="ML179270">
    <property type="protein sequence ID" value="THU92710.1"/>
    <property type="molecule type" value="Genomic_DNA"/>
</dbReference>
<organism evidence="2 4">
    <name type="scientific">Dendrothele bispora (strain CBS 962.96)</name>
    <dbReference type="NCBI Taxonomy" id="1314807"/>
    <lineage>
        <taxon>Eukaryota</taxon>
        <taxon>Fungi</taxon>
        <taxon>Dikarya</taxon>
        <taxon>Basidiomycota</taxon>
        <taxon>Agaricomycotina</taxon>
        <taxon>Agaricomycetes</taxon>
        <taxon>Agaricomycetidae</taxon>
        <taxon>Agaricales</taxon>
        <taxon>Agaricales incertae sedis</taxon>
        <taxon>Dendrothele</taxon>
    </lineage>
</organism>
<dbReference type="Proteomes" id="UP000297245">
    <property type="component" value="Unassembled WGS sequence"/>
</dbReference>
<evidence type="ECO:0000256" key="1">
    <source>
        <dbReference type="SAM" id="SignalP"/>
    </source>
</evidence>
<keyword evidence="1" id="KW-0732">Signal</keyword>
<protein>
    <submittedName>
        <fullName evidence="2">Uncharacterized protein</fullName>
    </submittedName>
</protein>
<evidence type="ECO:0000313" key="4">
    <source>
        <dbReference type="Proteomes" id="UP000297245"/>
    </source>
</evidence>
<feature type="signal peptide" evidence="1">
    <location>
        <begin position="1"/>
        <end position="26"/>
    </location>
</feature>
<dbReference type="OrthoDB" id="2962003at2759"/>
<reference evidence="2 4" key="1">
    <citation type="journal article" date="2019" name="Nat. Ecol. Evol.">
        <title>Megaphylogeny resolves global patterns of mushroom evolution.</title>
        <authorList>
            <person name="Varga T."/>
            <person name="Krizsan K."/>
            <person name="Foldi C."/>
            <person name="Dima B."/>
            <person name="Sanchez-Garcia M."/>
            <person name="Sanchez-Ramirez S."/>
            <person name="Szollosi G.J."/>
            <person name="Szarkandi J.G."/>
            <person name="Papp V."/>
            <person name="Albert L."/>
            <person name="Andreopoulos W."/>
            <person name="Angelini C."/>
            <person name="Antonin V."/>
            <person name="Barry K.W."/>
            <person name="Bougher N.L."/>
            <person name="Buchanan P."/>
            <person name="Buyck B."/>
            <person name="Bense V."/>
            <person name="Catcheside P."/>
            <person name="Chovatia M."/>
            <person name="Cooper J."/>
            <person name="Damon W."/>
            <person name="Desjardin D."/>
            <person name="Finy P."/>
            <person name="Geml J."/>
            <person name="Haridas S."/>
            <person name="Hughes K."/>
            <person name="Justo A."/>
            <person name="Karasinski D."/>
            <person name="Kautmanova I."/>
            <person name="Kiss B."/>
            <person name="Kocsube S."/>
            <person name="Kotiranta H."/>
            <person name="LaButti K.M."/>
            <person name="Lechner B.E."/>
            <person name="Liimatainen K."/>
            <person name="Lipzen A."/>
            <person name="Lukacs Z."/>
            <person name="Mihaltcheva S."/>
            <person name="Morgado L.N."/>
            <person name="Niskanen T."/>
            <person name="Noordeloos M.E."/>
            <person name="Ohm R.A."/>
            <person name="Ortiz-Santana B."/>
            <person name="Ovrebo C."/>
            <person name="Racz N."/>
            <person name="Riley R."/>
            <person name="Savchenko A."/>
            <person name="Shiryaev A."/>
            <person name="Soop K."/>
            <person name="Spirin V."/>
            <person name="Szebenyi C."/>
            <person name="Tomsovsky M."/>
            <person name="Tulloss R.E."/>
            <person name="Uehling J."/>
            <person name="Grigoriev I.V."/>
            <person name="Vagvolgyi C."/>
            <person name="Papp T."/>
            <person name="Martin F.M."/>
            <person name="Miettinen O."/>
            <person name="Hibbett D.S."/>
            <person name="Nagy L.G."/>
        </authorList>
    </citation>
    <scope>NUCLEOTIDE SEQUENCE [LARGE SCALE GENOMIC DNA]</scope>
    <source>
        <strain evidence="2 4">CBS 962.96</strain>
    </source>
</reference>
<dbReference type="AlphaFoldDB" id="A0A4S8LTR2"/>
<name>A0A4S8LTR2_DENBC</name>
<proteinExistence type="predicted"/>